<dbReference type="GO" id="GO:0005737">
    <property type="term" value="C:cytoplasm"/>
    <property type="evidence" value="ECO:0007669"/>
    <property type="project" value="TreeGrafter"/>
</dbReference>
<evidence type="ECO:0000313" key="3">
    <source>
        <dbReference type="EMBL" id="POY70881.1"/>
    </source>
</evidence>
<dbReference type="GO" id="GO:0006406">
    <property type="term" value="P:mRNA export from nucleus"/>
    <property type="evidence" value="ECO:0007669"/>
    <property type="project" value="TreeGrafter"/>
</dbReference>
<feature type="compositionally biased region" description="Low complexity" evidence="1">
    <location>
        <begin position="739"/>
        <end position="758"/>
    </location>
</feature>
<reference evidence="3 4" key="1">
    <citation type="journal article" date="2018" name="Front. Microbiol.">
        <title>Prospects for Fungal Bioremediation of Acidic Radioactive Waste Sites: Characterization and Genome Sequence of Rhodotorula taiwanensis MD1149.</title>
        <authorList>
            <person name="Tkavc R."/>
            <person name="Matrosova V.Y."/>
            <person name="Grichenko O.E."/>
            <person name="Gostincar C."/>
            <person name="Volpe R.P."/>
            <person name="Klimenkova P."/>
            <person name="Gaidamakova E.K."/>
            <person name="Zhou C.E."/>
            <person name="Stewart B.J."/>
            <person name="Lyman M.G."/>
            <person name="Malfatti S.A."/>
            <person name="Rubinfeld B."/>
            <person name="Courtot M."/>
            <person name="Singh J."/>
            <person name="Dalgard C.L."/>
            <person name="Hamilton T."/>
            <person name="Frey K.G."/>
            <person name="Gunde-Cimerman N."/>
            <person name="Dugan L."/>
            <person name="Daly M.J."/>
        </authorList>
    </citation>
    <scope>NUCLEOTIDE SEQUENCE [LARGE SCALE GENOMIC DNA]</scope>
    <source>
        <strain evidence="3 4">MD1149</strain>
    </source>
</reference>
<evidence type="ECO:0000256" key="1">
    <source>
        <dbReference type="SAM" id="MobiDB-lite"/>
    </source>
</evidence>
<evidence type="ECO:0000313" key="4">
    <source>
        <dbReference type="Proteomes" id="UP000237144"/>
    </source>
</evidence>
<dbReference type="PANTHER" id="PTHR12436:SF3">
    <property type="entry name" value="GERMINAL-CENTER ASSOCIATED NUCLEAR PROTEIN"/>
    <property type="match status" value="1"/>
</dbReference>
<feature type="region of interest" description="Disordered" evidence="1">
    <location>
        <begin position="632"/>
        <end position="671"/>
    </location>
</feature>
<feature type="compositionally biased region" description="Gly residues" evidence="1">
    <location>
        <begin position="21"/>
        <end position="31"/>
    </location>
</feature>
<dbReference type="OrthoDB" id="264795at2759"/>
<name>A0A2S5B2G7_9BASI</name>
<sequence>MEGSASTGAAPSRGRGRGRGGARGGARGAGAFGVQRHTNLSWRKPDDADSPAPDTDDAAEEPSQQATSAFATGGSALSAFGATSSGFGGSAFPPSGELSGQPAASTSAFGTPPSNPFGNKAFGDAAAAVSNAFGQAPKNPSHTFGGSAFSGSAFGAPLSTGTALFRAPSQQSDGGSGDAAVVSVPERRAPGQASSLEVLGEDSDARKKRFEATLPNNRYLELKPLREEQRLAEIRAGTIPDPSKPMRLDQATDFEGTCEEMCPEWEREEREYQNNVDPLERYPGTTRIDPSRAVKAFHRPAAGNDQPLPSDVRPAPVLHRTLDYLFHDLLPTQPLAATHPFIRDRTRSIRQDFTVQNLRNIDAIRCNERIARYHILAVGVLREETGFSEQQELEQLRKVLKSLNEFYDDIRLSGNADPSENEAEFRAYNILTHLRDPDIVWSVELLPSHVFSHPLLQRALALHRLAQKANVPRGERASQNAFSRFFTLVGDPATPYLFACILSTHFHDIRRNAIDALRSAYLKQHSAFPLRTLAKVLGCDDEDDARSMCEQLGIVVRDDDRGRLVAELHKQAAMKGGALKPKVARRLVEGKRGDCPYPRVIDGTFQASRAVGQIPATPLLATRVSPAAPRPPLATTSALPTVVAPANPPPRRDGSFNISQISTPIPTPPRIATPVPAPARAIASLDAAAPSFVPTSRVPPVPSFKPQDVRSGGFAPTAAPFVPAQATTALEKPPPPVPSFSAPTTAPSAPAFSAPTPSGTSQEKAQPSPPAPPVAIPPTIRKVSLPQISPVRPSLAAQVALVRRNQLVQDLVHHFTAVFVRETIEGPVHRAATTALKERWADIRAIEARAKQATAATLASDAIRELGRLATRETILAGWRDARCLQSVWDDWRRALKQSLTRKARDAELRSEWREVVGALEAHPAEEAGDLAMAADAEDDGLAGLNDLPGLSFDALMIGSMQNARGASATDDLDFVSRLSSAAVERDQIWAPGTFLNIAADLASEAIKKVETQHARPAWDVLVSTSTTGAPYASWLACKFDLDPSDLTMQIDTPEADISVTMIEHGTKLEQKLLVNVGLVVFVHSGDAPTNSRTHLHRLMAKLRAESLFSPALLVLDYTEAGASDPADTLSLGSLDGLVAWRIYRPDLAASETGFARCVEELLRDLRVLPGRFRLSLEASIRPLREAWKASMARVTVDEVTTTPVAFASAGLQILRSIASEVEGLAMDRSGPPLSIPDLPIDPDFFVQSVRVIIQDTAFAQAANFPALETLLASRPPPSAAVLARALVEHVADFVFSTLSTRRSRQDAIANEMPEVYRSLKAALIDLEERFKPNRRPGSTASKKRRASAVQEAEGTVSSPKKQAGPANAVSGAAASMPPSRDRLSALEVLMRDARALIAS</sequence>
<feature type="compositionally biased region" description="Low complexity" evidence="1">
    <location>
        <begin position="61"/>
        <end position="96"/>
    </location>
</feature>
<accession>A0A2S5B2G7</accession>
<feature type="region of interest" description="Disordered" evidence="1">
    <location>
        <begin position="1331"/>
        <end position="1381"/>
    </location>
</feature>
<dbReference type="Pfam" id="PF03399">
    <property type="entry name" value="SAC3_GANP"/>
    <property type="match status" value="1"/>
</dbReference>
<feature type="compositionally biased region" description="Low complexity" evidence="1">
    <location>
        <begin position="1"/>
        <end position="13"/>
    </location>
</feature>
<organism evidence="3 4">
    <name type="scientific">Rhodotorula taiwanensis</name>
    <dbReference type="NCBI Taxonomy" id="741276"/>
    <lineage>
        <taxon>Eukaryota</taxon>
        <taxon>Fungi</taxon>
        <taxon>Dikarya</taxon>
        <taxon>Basidiomycota</taxon>
        <taxon>Pucciniomycotina</taxon>
        <taxon>Microbotryomycetes</taxon>
        <taxon>Sporidiobolales</taxon>
        <taxon>Sporidiobolaceae</taxon>
        <taxon>Rhodotorula</taxon>
    </lineage>
</organism>
<evidence type="ECO:0000259" key="2">
    <source>
        <dbReference type="Pfam" id="PF03399"/>
    </source>
</evidence>
<protein>
    <recommendedName>
        <fullName evidence="2">SAC3/GANP/THP3 conserved domain-containing protein</fullName>
    </recommendedName>
</protein>
<dbReference type="GO" id="GO:0070390">
    <property type="term" value="C:transcription export complex 2"/>
    <property type="evidence" value="ECO:0007669"/>
    <property type="project" value="TreeGrafter"/>
</dbReference>
<dbReference type="PANTHER" id="PTHR12436">
    <property type="entry name" value="80 KDA MCM3-ASSOCIATED PROTEIN"/>
    <property type="match status" value="1"/>
</dbReference>
<gene>
    <name evidence="3" type="ORF">BMF94_6058</name>
</gene>
<dbReference type="STRING" id="741276.A0A2S5B2G7"/>
<feature type="region of interest" description="Disordered" evidence="1">
    <location>
        <begin position="1"/>
        <end position="122"/>
    </location>
</feature>
<dbReference type="InterPro" id="IPR045107">
    <property type="entry name" value="SAC3/GANP/THP3"/>
</dbReference>
<feature type="region of interest" description="Disordered" evidence="1">
    <location>
        <begin position="692"/>
        <end position="775"/>
    </location>
</feature>
<dbReference type="Gene3D" id="1.25.40.990">
    <property type="match status" value="1"/>
</dbReference>
<keyword evidence="4" id="KW-1185">Reference proteome</keyword>
<dbReference type="EMBL" id="PJQD01000096">
    <property type="protein sequence ID" value="POY70881.1"/>
    <property type="molecule type" value="Genomic_DNA"/>
</dbReference>
<feature type="compositionally biased region" description="Low complexity" evidence="1">
    <location>
        <begin position="1364"/>
        <end position="1376"/>
    </location>
</feature>
<feature type="domain" description="SAC3/GANP/THP3 conserved" evidence="2">
    <location>
        <begin position="261"/>
        <end position="557"/>
    </location>
</feature>
<proteinExistence type="predicted"/>
<dbReference type="Proteomes" id="UP000237144">
    <property type="component" value="Unassembled WGS sequence"/>
</dbReference>
<dbReference type="InterPro" id="IPR005062">
    <property type="entry name" value="SAC3/GANP/THP3_conserved"/>
</dbReference>
<comment type="caution">
    <text evidence="3">The sequence shown here is derived from an EMBL/GenBank/DDBJ whole genome shotgun (WGS) entry which is preliminary data.</text>
</comment>